<gene>
    <name evidence="1" type="ORF">AB0T83_07880</name>
</gene>
<dbReference type="RefSeq" id="WP_366192485.1">
    <property type="nucleotide sequence ID" value="NZ_JBFBVU010000007.1"/>
</dbReference>
<reference evidence="1 2" key="1">
    <citation type="submission" date="2024-07" db="EMBL/GenBank/DDBJ databases">
        <authorList>
            <person name="Kang M."/>
        </authorList>
    </citation>
    <scope>NUCLEOTIDE SEQUENCE [LARGE SCALE GENOMIC DNA]</scope>
    <source>
        <strain evidence="1 2">DFM31</strain>
    </source>
</reference>
<organism evidence="1 2">
    <name type="scientific">Meridianimarinicoccus marinus</name>
    <dbReference type="NCBI Taxonomy" id="3231483"/>
    <lineage>
        <taxon>Bacteria</taxon>
        <taxon>Pseudomonadati</taxon>
        <taxon>Pseudomonadota</taxon>
        <taxon>Alphaproteobacteria</taxon>
        <taxon>Rhodobacterales</taxon>
        <taxon>Paracoccaceae</taxon>
        <taxon>Meridianimarinicoccus</taxon>
    </lineage>
</organism>
<sequence length="155" mass="16566">MILPFGISRPLILLALCGTLAGCGNSLGGWFNTAPPDTLEPEDGYDPIVSDSRRPVGTITELRIDPSPGGVIVQANALPPTQGYWDVDLVRVAEDSAPASEIRFEFRARPPIGETAVGTAESRDLEVATFINNYDLAGVSRITVIGQSNSRTARR</sequence>
<accession>A0ABV3L8I0</accession>
<proteinExistence type="predicted"/>
<comment type="caution">
    <text evidence="1">The sequence shown here is derived from an EMBL/GenBank/DDBJ whole genome shotgun (WGS) entry which is preliminary data.</text>
</comment>
<protein>
    <submittedName>
        <fullName evidence="1">Uncharacterized protein</fullName>
    </submittedName>
</protein>
<name>A0ABV3L8I0_9RHOB</name>
<keyword evidence="2" id="KW-1185">Reference proteome</keyword>
<dbReference type="EMBL" id="JBFBVU010000007">
    <property type="protein sequence ID" value="MEV8466693.1"/>
    <property type="molecule type" value="Genomic_DNA"/>
</dbReference>
<dbReference type="Proteomes" id="UP001553161">
    <property type="component" value="Unassembled WGS sequence"/>
</dbReference>
<evidence type="ECO:0000313" key="2">
    <source>
        <dbReference type="Proteomes" id="UP001553161"/>
    </source>
</evidence>
<evidence type="ECO:0000313" key="1">
    <source>
        <dbReference type="EMBL" id="MEV8466693.1"/>
    </source>
</evidence>